<dbReference type="KEGG" id="pavi:110745869"/>
<proteinExistence type="predicted"/>
<dbReference type="GeneID" id="110745869"/>
<dbReference type="PANTHER" id="PTHR47382">
    <property type="entry name" value="U-BOX DOMAIN-CONTAINING PROTEIN 52-LIKE"/>
    <property type="match status" value="1"/>
</dbReference>
<gene>
    <name evidence="3" type="primary">LOC110745869</name>
</gene>
<dbReference type="CDD" id="cd01989">
    <property type="entry name" value="USP_STK_Ubox_N"/>
    <property type="match status" value="1"/>
</dbReference>
<dbReference type="Proteomes" id="UP000515124">
    <property type="component" value="Unplaced"/>
</dbReference>
<accession>A0A6P5RIH4</accession>
<evidence type="ECO:0000313" key="3">
    <source>
        <dbReference type="RefSeq" id="XP_021801708.1"/>
    </source>
</evidence>
<keyword evidence="2" id="KW-1185">Reference proteome</keyword>
<dbReference type="AlphaFoldDB" id="A0A6P5RIH4"/>
<reference evidence="3" key="1">
    <citation type="submission" date="2025-08" db="UniProtKB">
        <authorList>
            <consortium name="RefSeq"/>
        </authorList>
    </citation>
    <scope>IDENTIFICATION</scope>
</reference>
<dbReference type="RefSeq" id="XP_021801708.1">
    <property type="nucleotide sequence ID" value="XM_021946016.1"/>
</dbReference>
<evidence type="ECO:0000256" key="1">
    <source>
        <dbReference type="SAM" id="MobiDB-lite"/>
    </source>
</evidence>
<organism evidence="2 3">
    <name type="scientific">Prunus avium</name>
    <name type="common">Cherry</name>
    <name type="synonym">Cerasus avium</name>
    <dbReference type="NCBI Taxonomy" id="42229"/>
    <lineage>
        <taxon>Eukaryota</taxon>
        <taxon>Viridiplantae</taxon>
        <taxon>Streptophyta</taxon>
        <taxon>Embryophyta</taxon>
        <taxon>Tracheophyta</taxon>
        <taxon>Spermatophyta</taxon>
        <taxon>Magnoliopsida</taxon>
        <taxon>eudicotyledons</taxon>
        <taxon>Gunneridae</taxon>
        <taxon>Pentapetalae</taxon>
        <taxon>rosids</taxon>
        <taxon>fabids</taxon>
        <taxon>Rosales</taxon>
        <taxon>Rosaceae</taxon>
        <taxon>Amygdaloideae</taxon>
        <taxon>Amygdaleae</taxon>
        <taxon>Prunus</taxon>
    </lineage>
</organism>
<protein>
    <submittedName>
        <fullName evidence="3">U-box domain-containing protein 52-like isoform X1</fullName>
    </submittedName>
</protein>
<sequence length="340" mass="38861">MEDDEYVPVEAKDFYKRYSARALSPEIVEVKEEIEEEIEEESKEEEIEGEIEEEVKEESKEEEIEEEIEEESKEEEIEGEIEEEIEEESKSCSTAAGGTSIDRVFKDVYVAVGKDDTDVLKWTLDNAVSPGTRVFLVHVFPPITYIPTPVGRLAKSQLTDDQVRLYINEESNKRRNLLQKYVSLCNDAKVTVETMLLDSKDTAKAILDLIPVLCIIHLVIGTKRPPHSRLVRKKLSLGEFVRKNAPDFCEVSIVHEGKKVEADQHVNGQITPANTRHPERSFFACFPDSALEDQDFLSSSNSKSGDRDDQTNSVMHCVKWEGQRLKFMTEMKWEGRRLAS</sequence>
<evidence type="ECO:0000313" key="2">
    <source>
        <dbReference type="Proteomes" id="UP000515124"/>
    </source>
</evidence>
<feature type="region of interest" description="Disordered" evidence="1">
    <location>
        <begin position="36"/>
        <end position="78"/>
    </location>
</feature>
<dbReference type="PANTHER" id="PTHR47382:SF1">
    <property type="entry name" value="USPA DOMAIN-CONTAINING PROTEIN"/>
    <property type="match status" value="1"/>
</dbReference>
<dbReference type="SUPFAM" id="SSF52402">
    <property type="entry name" value="Adenine nucleotide alpha hydrolases-like"/>
    <property type="match status" value="1"/>
</dbReference>
<name>A0A6P5RIH4_PRUAV</name>
<dbReference type="InterPro" id="IPR014729">
    <property type="entry name" value="Rossmann-like_a/b/a_fold"/>
</dbReference>
<dbReference type="Gene3D" id="3.40.50.620">
    <property type="entry name" value="HUPs"/>
    <property type="match status" value="1"/>
</dbReference>